<dbReference type="GO" id="GO:0071949">
    <property type="term" value="F:FAD binding"/>
    <property type="evidence" value="ECO:0007669"/>
    <property type="project" value="InterPro"/>
</dbReference>
<dbReference type="GO" id="GO:0018658">
    <property type="term" value="F:salicylate 1-monooxygenase activity"/>
    <property type="evidence" value="ECO:0007669"/>
    <property type="project" value="UniProtKB-EC"/>
</dbReference>
<dbReference type="InterPro" id="IPR002938">
    <property type="entry name" value="FAD-bd"/>
</dbReference>
<evidence type="ECO:0000256" key="2">
    <source>
        <dbReference type="ARBA" id="ARBA00022827"/>
    </source>
</evidence>
<dbReference type="EC" id="1.14.13.1" evidence="6"/>
<name>A0A0A1FHC9_9BURK</name>
<dbReference type="RefSeq" id="WP_052135221.1">
    <property type="nucleotide sequence ID" value="NZ_CP009962.1"/>
</dbReference>
<evidence type="ECO:0000256" key="4">
    <source>
        <dbReference type="ARBA" id="ARBA00023033"/>
    </source>
</evidence>
<dbReference type="STRING" id="279058.LT85_3094"/>
<dbReference type="KEGG" id="care:LT85_3094"/>
<evidence type="ECO:0000256" key="3">
    <source>
        <dbReference type="ARBA" id="ARBA00023002"/>
    </source>
</evidence>
<keyword evidence="4" id="KW-0503">Monooxygenase</keyword>
<accession>A0A0A1FHC9</accession>
<dbReference type="Proteomes" id="UP000030302">
    <property type="component" value="Chromosome"/>
</dbReference>
<dbReference type="Gene3D" id="3.50.50.60">
    <property type="entry name" value="FAD/NAD(P)-binding domain"/>
    <property type="match status" value="1"/>
</dbReference>
<dbReference type="SUPFAM" id="SSF51905">
    <property type="entry name" value="FAD/NAD(P)-binding domain"/>
    <property type="match status" value="1"/>
</dbReference>
<proteinExistence type="predicted"/>
<evidence type="ECO:0000256" key="1">
    <source>
        <dbReference type="ARBA" id="ARBA00022630"/>
    </source>
</evidence>
<evidence type="ECO:0000313" key="6">
    <source>
        <dbReference type="EMBL" id="AIY42252.1"/>
    </source>
</evidence>
<keyword evidence="7" id="KW-1185">Reference proteome</keyword>
<feature type="domain" description="FAD-binding" evidence="5">
    <location>
        <begin position="106"/>
        <end position="163"/>
    </location>
</feature>
<reference evidence="7" key="1">
    <citation type="journal article" date="2014" name="Soil Biol. Biochem.">
        <title>Structure and function of bacterial communities in ageing soils: Insights from the Mendocino ecological staircase.</title>
        <authorList>
            <person name="Uroz S."/>
            <person name="Tech J.J."/>
            <person name="Sawaya N.A."/>
            <person name="Frey-Klett P."/>
            <person name="Leveau J.H.J."/>
        </authorList>
    </citation>
    <scope>NUCLEOTIDE SEQUENCE [LARGE SCALE GENOMIC DNA]</scope>
    <source>
        <strain evidence="7">Cal35</strain>
    </source>
</reference>
<dbReference type="EMBL" id="CP009962">
    <property type="protein sequence ID" value="AIY42252.1"/>
    <property type="molecule type" value="Genomic_DNA"/>
</dbReference>
<dbReference type="HOGENOM" id="CLU_1235508_0_0_4"/>
<evidence type="ECO:0000313" key="7">
    <source>
        <dbReference type="Proteomes" id="UP000030302"/>
    </source>
</evidence>
<dbReference type="PANTHER" id="PTHR47178">
    <property type="entry name" value="MONOOXYGENASE, FAD-BINDING"/>
    <property type="match status" value="1"/>
</dbReference>
<keyword evidence="1" id="KW-0285">Flavoprotein</keyword>
<dbReference type="PANTHER" id="PTHR47178:SF6">
    <property type="entry name" value="FAD-BINDING DOMAIN-CONTAINING PROTEIN"/>
    <property type="match status" value="1"/>
</dbReference>
<sequence length="249" mass="27154">MSAANFNVIIIGTGGILHFMELKWDRNGVKHGIGANDSALLAQWPGMLYDNTRDYCMWGFWAAREKFPSASMATRGQQLLDLAKDMTPDWHPALHKLMSLVDPSTALVVDIRTSVPIPAWTASTITLLGDAIHTMTPGRGVGANTALRDAVNLCRQLQAFRDGGKPLLQAAGNYKTEMREYGFKAVLDSRKQMDANAPIHKPFIGAALMHAARADMRAVNALPPLKRKIGKKLAASRGAERHASSLTQP</sequence>
<keyword evidence="2" id="KW-0274">FAD</keyword>
<dbReference type="Pfam" id="PF01494">
    <property type="entry name" value="FAD_binding_3"/>
    <property type="match status" value="1"/>
</dbReference>
<evidence type="ECO:0000259" key="5">
    <source>
        <dbReference type="Pfam" id="PF01494"/>
    </source>
</evidence>
<organism evidence="6 7">
    <name type="scientific">Collimonas arenae</name>
    <dbReference type="NCBI Taxonomy" id="279058"/>
    <lineage>
        <taxon>Bacteria</taxon>
        <taxon>Pseudomonadati</taxon>
        <taxon>Pseudomonadota</taxon>
        <taxon>Betaproteobacteria</taxon>
        <taxon>Burkholderiales</taxon>
        <taxon>Oxalobacteraceae</taxon>
        <taxon>Collimonas</taxon>
    </lineage>
</organism>
<dbReference type="InterPro" id="IPR036188">
    <property type="entry name" value="FAD/NAD-bd_sf"/>
</dbReference>
<gene>
    <name evidence="6" type="ORF">LT85_3094</name>
</gene>
<dbReference type="OrthoDB" id="8591538at2"/>
<protein>
    <submittedName>
        <fullName evidence="6">Salicylate hydroxylase</fullName>
        <ecNumber evidence="6">1.14.13.1</ecNumber>
    </submittedName>
</protein>
<keyword evidence="3 6" id="KW-0560">Oxidoreductase</keyword>
<dbReference type="AlphaFoldDB" id="A0A0A1FHC9"/>